<feature type="transmembrane region" description="Helical" evidence="1">
    <location>
        <begin position="201"/>
        <end position="221"/>
    </location>
</feature>
<keyword evidence="1" id="KW-0472">Membrane</keyword>
<accession>A0A9W7A7Z3</accession>
<feature type="transmembrane region" description="Helical" evidence="1">
    <location>
        <begin position="166"/>
        <end position="185"/>
    </location>
</feature>
<keyword evidence="3" id="KW-1185">Reference proteome</keyword>
<reference evidence="2" key="1">
    <citation type="submission" date="2022-07" db="EMBL/GenBank/DDBJ databases">
        <title>Genome analysis of Parmales, a sister group of diatoms, reveals the evolutionary specialization of diatoms from phago-mixotrophs to photoautotrophs.</title>
        <authorList>
            <person name="Ban H."/>
            <person name="Sato S."/>
            <person name="Yoshikawa S."/>
            <person name="Kazumasa Y."/>
            <person name="Nakamura Y."/>
            <person name="Ichinomiya M."/>
            <person name="Saitoh K."/>
            <person name="Sato N."/>
            <person name="Blanc-Mathieu R."/>
            <person name="Endo H."/>
            <person name="Kuwata A."/>
            <person name="Ogata H."/>
        </authorList>
    </citation>
    <scope>NUCLEOTIDE SEQUENCE</scope>
</reference>
<organism evidence="2 3">
    <name type="scientific">Triparma retinervis</name>
    <dbReference type="NCBI Taxonomy" id="2557542"/>
    <lineage>
        <taxon>Eukaryota</taxon>
        <taxon>Sar</taxon>
        <taxon>Stramenopiles</taxon>
        <taxon>Ochrophyta</taxon>
        <taxon>Bolidophyceae</taxon>
        <taxon>Parmales</taxon>
        <taxon>Triparmaceae</taxon>
        <taxon>Triparma</taxon>
    </lineage>
</organism>
<dbReference type="PANTHER" id="PTHR11319:SF35">
    <property type="entry name" value="OUTER MEMBRANE PROTEIN PMPC-RELATED"/>
    <property type="match status" value="1"/>
</dbReference>
<evidence type="ECO:0000313" key="3">
    <source>
        <dbReference type="Proteomes" id="UP001165082"/>
    </source>
</evidence>
<dbReference type="PANTHER" id="PTHR11319">
    <property type="entry name" value="G PROTEIN-COUPLED RECEPTOR-RELATED"/>
    <property type="match status" value="1"/>
</dbReference>
<gene>
    <name evidence="2" type="ORF">TrRE_jg7012</name>
</gene>
<protein>
    <submittedName>
        <fullName evidence="2">Uncharacterized protein</fullName>
    </submittedName>
</protein>
<evidence type="ECO:0000256" key="1">
    <source>
        <dbReference type="SAM" id="Phobius"/>
    </source>
</evidence>
<sequence length="298" mass="32718">MDETRAGMTLRTLKLEPNYWRMGATSTNIVECRAKDVCLNEGTERCRPSHNGTLCNECAKDYYGDPVQTCKACKDSTLDIVFTILVPLGVLACVCCVWLLFREAAKGVVLPENFDKVILSMKILNFGFFTVIPISCWLDTSINYYAETSWLLIPVVAPFEELRDSVVAILAGAMMILTYSVAWLMKSRRTSLDDKYEADGLGVLMILCMGGILFVFIVWAMRTMRETKKQQDDLALDVLKKVERSSWSDGHGGSVGSVGVEVDGVEMGDLGGWGGRSSEFAVDNPMRGEGGGVEGGNA</sequence>
<dbReference type="Proteomes" id="UP001165082">
    <property type="component" value="Unassembled WGS sequence"/>
</dbReference>
<comment type="caution">
    <text evidence="2">The sequence shown here is derived from an EMBL/GenBank/DDBJ whole genome shotgun (WGS) entry which is preliminary data.</text>
</comment>
<keyword evidence="1" id="KW-1133">Transmembrane helix</keyword>
<feature type="transmembrane region" description="Helical" evidence="1">
    <location>
        <begin position="122"/>
        <end position="146"/>
    </location>
</feature>
<proteinExistence type="predicted"/>
<evidence type="ECO:0000313" key="2">
    <source>
        <dbReference type="EMBL" id="GMH67626.1"/>
    </source>
</evidence>
<dbReference type="AlphaFoldDB" id="A0A9W7A7Z3"/>
<name>A0A9W7A7Z3_9STRA</name>
<dbReference type="OrthoDB" id="5985440at2759"/>
<feature type="transmembrane region" description="Helical" evidence="1">
    <location>
        <begin position="80"/>
        <end position="101"/>
    </location>
</feature>
<keyword evidence="1" id="KW-0812">Transmembrane</keyword>
<dbReference type="EMBL" id="BRXZ01002674">
    <property type="protein sequence ID" value="GMH67626.1"/>
    <property type="molecule type" value="Genomic_DNA"/>
</dbReference>